<evidence type="ECO:0000313" key="3">
    <source>
        <dbReference type="Proteomes" id="UP000291422"/>
    </source>
</evidence>
<evidence type="ECO:0000256" key="1">
    <source>
        <dbReference type="SAM" id="Coils"/>
    </source>
</evidence>
<name>A0A4Q4NER2_ALTAL</name>
<dbReference type="Proteomes" id="UP000291422">
    <property type="component" value="Unassembled WGS sequence"/>
</dbReference>
<reference evidence="3" key="1">
    <citation type="journal article" date="2019" name="bioRxiv">
        <title>Genomics, evolutionary history and diagnostics of the Alternaria alternata species group including apple and Asian pear pathotypes.</title>
        <authorList>
            <person name="Armitage A.D."/>
            <person name="Cockerton H.M."/>
            <person name="Sreenivasaprasad S."/>
            <person name="Woodhall J.W."/>
            <person name="Lane C.R."/>
            <person name="Harrison R.J."/>
            <person name="Clarkson J.P."/>
        </authorList>
    </citation>
    <scope>NUCLEOTIDE SEQUENCE [LARGE SCALE GENOMIC DNA]</scope>
    <source>
        <strain evidence="3">FERA 1177</strain>
    </source>
</reference>
<gene>
    <name evidence="2" type="ORF">AA0117_g6399</name>
</gene>
<comment type="caution">
    <text evidence="2">The sequence shown here is derived from an EMBL/GenBank/DDBJ whole genome shotgun (WGS) entry which is preliminary data.</text>
</comment>
<dbReference type="VEuPathDB" id="FungiDB:CC77DRAFT_1061705"/>
<evidence type="ECO:0000313" key="2">
    <source>
        <dbReference type="EMBL" id="RYN75284.1"/>
    </source>
</evidence>
<protein>
    <submittedName>
        <fullName evidence="2">Uncharacterized protein</fullName>
    </submittedName>
</protein>
<keyword evidence="1" id="KW-0175">Coiled coil</keyword>
<sequence>MDSTSAKSPITIDNERESSWYKQAITRKALSSIPDQFEKIPKSETLEFSHCEILGPTVLANLPQEASPMVLAIGIFDGNLPYMRQTVYAFVHGSKHNLVGFFLIMQDLSVYRIPHVSFQNIDFVEPFCDLGDQTVGQQTVCNRLRAIILYYLLEAGHLRGFGHYRDFWQDFTKSCAWIANKGSPPKLQMDVQRRDSRPALDAALILVPNAVVSTSEDVVFKKRKGDERSDLAPPNIKRRDYGHTVQRPIIISRSSSPENPVMAKRMEAQPKTSKAENDLLKAAIATQNRPLEVNQARVQTNHQLQEQITSFKAEVSRIKDEYSYGQNAYRGIQARYDELKTQHANALDDGESLREQLRQSQLRCEQAEKRTNVLEAEVERLKRKMREARKALDDPSP</sequence>
<accession>A0A4Q4NER2</accession>
<dbReference type="AlphaFoldDB" id="A0A4Q4NER2"/>
<feature type="coiled-coil region" evidence="1">
    <location>
        <begin position="301"/>
        <end position="394"/>
    </location>
</feature>
<proteinExistence type="predicted"/>
<dbReference type="EMBL" id="PDXD01000015">
    <property type="protein sequence ID" value="RYN75284.1"/>
    <property type="molecule type" value="Genomic_DNA"/>
</dbReference>
<organism evidence="2 3">
    <name type="scientific">Alternaria alternata</name>
    <name type="common">Alternaria rot fungus</name>
    <name type="synonym">Torula alternata</name>
    <dbReference type="NCBI Taxonomy" id="5599"/>
    <lineage>
        <taxon>Eukaryota</taxon>
        <taxon>Fungi</taxon>
        <taxon>Dikarya</taxon>
        <taxon>Ascomycota</taxon>
        <taxon>Pezizomycotina</taxon>
        <taxon>Dothideomycetes</taxon>
        <taxon>Pleosporomycetidae</taxon>
        <taxon>Pleosporales</taxon>
        <taxon>Pleosporineae</taxon>
        <taxon>Pleosporaceae</taxon>
        <taxon>Alternaria</taxon>
        <taxon>Alternaria sect. Alternaria</taxon>
        <taxon>Alternaria alternata complex</taxon>
    </lineage>
</organism>